<evidence type="ECO:0000256" key="6">
    <source>
        <dbReference type="ARBA" id="ARBA00022833"/>
    </source>
</evidence>
<feature type="region of interest" description="Disordered" evidence="13">
    <location>
        <begin position="359"/>
        <end position="382"/>
    </location>
</feature>
<evidence type="ECO:0000313" key="16">
    <source>
        <dbReference type="EMBL" id="CAL5140609.1"/>
    </source>
</evidence>
<feature type="region of interest" description="Disordered" evidence="13">
    <location>
        <begin position="288"/>
        <end position="316"/>
    </location>
</feature>
<evidence type="ECO:0000256" key="7">
    <source>
        <dbReference type="ARBA" id="ARBA00023015"/>
    </source>
</evidence>
<keyword evidence="12" id="KW-0175">Coiled coil</keyword>
<dbReference type="InterPro" id="IPR036855">
    <property type="entry name" value="Znf_CCCH_sf"/>
</dbReference>
<evidence type="ECO:0000256" key="10">
    <source>
        <dbReference type="ARBA" id="ARBA00023242"/>
    </source>
</evidence>
<feature type="domain" description="G-patch" evidence="15">
    <location>
        <begin position="391"/>
        <end position="446"/>
    </location>
</feature>
<evidence type="ECO:0000256" key="13">
    <source>
        <dbReference type="SAM" id="MobiDB-lite"/>
    </source>
</evidence>
<keyword evidence="10" id="KW-0539">Nucleus</keyword>
<evidence type="ECO:0000256" key="2">
    <source>
        <dbReference type="ARBA" id="ARBA00022414"/>
    </source>
</evidence>
<sequence>MPQLILKALSVDAQELAELKATLAQLTSQLDSKFQRPDYAELLTLRDELTELIRLKEEQVLALAKNSLLTEVENKLRTGFSPVGNQSPTAGLAVPHAQSSSENLSDAKTEDEKSLIGQKCSVPGWTPSGKFVRHNAIIFSAVDSSEADSSVGDADCDRVRVFLAHPTRSSEVPCQHFITTGNCRRGIRCTYSHGNIADIKDLGEWREANLDEYMVEGKPCLVKESESPHALWRFAHLLHTDLESNSCVIEWGANYSQSPRKRSKRTSYNSLEESVVNVPIEWVHIVDADDEEDQTDECSDINQSDEYSDSDTNVKEDDYTDGTMEQLGCSPTFDTKNFPNHKSRKVNFHLGGVLFFGQSPTSAPSEDSKKLPNSPPPSDGTTEFAAWQAHTRGIGSRIMARMGYTGSGGIGIAGQGWELPVALKMEKFQILPRRWNKRPCLDRVVDKSENPHGKHAKRERTDAQSKDRPGSRPYAHPHTKQDIFNFLNSALSRTSENNRPKSSESSPSCSTDAGSGSLRVQLFKVQEKINQTYHEIRRAKQSIERNQGKDRIMTKQAEDRLSALRQRLSSLQTTEKTLELSHSKQTKDKKLRVF</sequence>
<keyword evidence="3" id="KW-0678">Repressor</keyword>
<dbReference type="GO" id="GO:0008270">
    <property type="term" value="F:zinc ion binding"/>
    <property type="evidence" value="ECO:0007669"/>
    <property type="project" value="UniProtKB-KW"/>
</dbReference>
<dbReference type="InterPro" id="IPR000571">
    <property type="entry name" value="Znf_CCCH"/>
</dbReference>
<evidence type="ECO:0000256" key="8">
    <source>
        <dbReference type="ARBA" id="ARBA00023125"/>
    </source>
</evidence>
<feature type="compositionally biased region" description="Basic and acidic residues" evidence="13">
    <location>
        <begin position="576"/>
        <end position="588"/>
    </location>
</feature>
<protein>
    <recommendedName>
        <fullName evidence="2">Zinc finger CCCH-type with G patch domain-containing protein</fullName>
    </recommendedName>
</protein>
<comment type="caution">
    <text evidence="16">The sequence shown here is derived from an EMBL/GenBank/DDBJ whole genome shotgun (WGS) entry which is preliminary data.</text>
</comment>
<keyword evidence="5 11" id="KW-0863">Zinc-finger</keyword>
<dbReference type="SMART" id="SM00356">
    <property type="entry name" value="ZnF_C3H1"/>
    <property type="match status" value="1"/>
</dbReference>
<comment type="subcellular location">
    <subcellularLocation>
        <location evidence="1">Nucleus</location>
    </subcellularLocation>
</comment>
<name>A0AAV2TT76_CALDB</name>
<dbReference type="Pfam" id="PF00642">
    <property type="entry name" value="zf-CCCH"/>
    <property type="match status" value="1"/>
</dbReference>
<dbReference type="PROSITE" id="PS50103">
    <property type="entry name" value="ZF_C3H1"/>
    <property type="match status" value="1"/>
</dbReference>
<keyword evidence="7" id="KW-0805">Transcription regulation</keyword>
<evidence type="ECO:0000256" key="3">
    <source>
        <dbReference type="ARBA" id="ARBA00022491"/>
    </source>
</evidence>
<dbReference type="Proteomes" id="UP001497525">
    <property type="component" value="Unassembled WGS sequence"/>
</dbReference>
<keyword evidence="8" id="KW-0238">DNA-binding</keyword>
<keyword evidence="4 11" id="KW-0479">Metal-binding</keyword>
<dbReference type="InterPro" id="IPR000467">
    <property type="entry name" value="G_patch_dom"/>
</dbReference>
<dbReference type="SUPFAM" id="SSF90229">
    <property type="entry name" value="CCCH zinc finger"/>
    <property type="match status" value="1"/>
</dbReference>
<dbReference type="AlphaFoldDB" id="A0AAV2TT76"/>
<dbReference type="PANTHER" id="PTHR46297">
    <property type="entry name" value="ZINC FINGER CCCH-TYPE WITH G PATCH DOMAIN-CONTAINING PROTEIN"/>
    <property type="match status" value="1"/>
</dbReference>
<evidence type="ECO:0000259" key="15">
    <source>
        <dbReference type="PROSITE" id="PS50174"/>
    </source>
</evidence>
<feature type="domain" description="C3H1-type" evidence="14">
    <location>
        <begin position="168"/>
        <end position="196"/>
    </location>
</feature>
<feature type="compositionally biased region" description="Basic and acidic residues" evidence="13">
    <location>
        <begin position="459"/>
        <end position="470"/>
    </location>
</feature>
<feature type="compositionally biased region" description="Acidic residues" evidence="13">
    <location>
        <begin position="288"/>
        <end position="299"/>
    </location>
</feature>
<feature type="region of interest" description="Disordered" evidence="13">
    <location>
        <begin position="443"/>
        <end position="481"/>
    </location>
</feature>
<evidence type="ECO:0000313" key="17">
    <source>
        <dbReference type="Proteomes" id="UP001497525"/>
    </source>
</evidence>
<dbReference type="GO" id="GO:0005634">
    <property type="term" value="C:nucleus"/>
    <property type="evidence" value="ECO:0007669"/>
    <property type="project" value="UniProtKB-SubCell"/>
</dbReference>
<keyword evidence="6 11" id="KW-0862">Zinc</keyword>
<evidence type="ECO:0000259" key="14">
    <source>
        <dbReference type="PROSITE" id="PS50103"/>
    </source>
</evidence>
<keyword evidence="9" id="KW-0804">Transcription</keyword>
<dbReference type="GO" id="GO:0000978">
    <property type="term" value="F:RNA polymerase II cis-regulatory region sequence-specific DNA binding"/>
    <property type="evidence" value="ECO:0007669"/>
    <property type="project" value="TreeGrafter"/>
</dbReference>
<evidence type="ECO:0000256" key="5">
    <source>
        <dbReference type="ARBA" id="ARBA00022771"/>
    </source>
</evidence>
<dbReference type="EMBL" id="CAXLJL010000745">
    <property type="protein sequence ID" value="CAL5140609.1"/>
    <property type="molecule type" value="Genomic_DNA"/>
</dbReference>
<dbReference type="GO" id="GO:0001227">
    <property type="term" value="F:DNA-binding transcription repressor activity, RNA polymerase II-specific"/>
    <property type="evidence" value="ECO:0007669"/>
    <property type="project" value="TreeGrafter"/>
</dbReference>
<feature type="coiled-coil region" evidence="12">
    <location>
        <begin position="9"/>
        <end position="59"/>
    </location>
</feature>
<dbReference type="PROSITE" id="PS50174">
    <property type="entry name" value="G_PATCH"/>
    <property type="match status" value="1"/>
</dbReference>
<gene>
    <name evidence="16" type="ORF">CDAUBV1_LOCUS15917</name>
</gene>
<organism evidence="16 17">
    <name type="scientific">Calicophoron daubneyi</name>
    <name type="common">Rumen fluke</name>
    <name type="synonym">Paramphistomum daubneyi</name>
    <dbReference type="NCBI Taxonomy" id="300641"/>
    <lineage>
        <taxon>Eukaryota</taxon>
        <taxon>Metazoa</taxon>
        <taxon>Spiralia</taxon>
        <taxon>Lophotrochozoa</taxon>
        <taxon>Platyhelminthes</taxon>
        <taxon>Trematoda</taxon>
        <taxon>Digenea</taxon>
        <taxon>Plagiorchiida</taxon>
        <taxon>Pronocephalata</taxon>
        <taxon>Paramphistomoidea</taxon>
        <taxon>Paramphistomidae</taxon>
        <taxon>Calicophoron</taxon>
    </lineage>
</organism>
<feature type="region of interest" description="Disordered" evidence="13">
    <location>
        <begin position="574"/>
        <end position="594"/>
    </location>
</feature>
<evidence type="ECO:0000256" key="9">
    <source>
        <dbReference type="ARBA" id="ARBA00023163"/>
    </source>
</evidence>
<reference evidence="16" key="1">
    <citation type="submission" date="2024-06" db="EMBL/GenBank/DDBJ databases">
        <authorList>
            <person name="Liu X."/>
            <person name="Lenzi L."/>
            <person name="Haldenby T S."/>
            <person name="Uol C."/>
        </authorList>
    </citation>
    <scope>NUCLEOTIDE SEQUENCE</scope>
</reference>
<dbReference type="PANTHER" id="PTHR46297:SF1">
    <property type="entry name" value="ZINC FINGER CCCH-TYPE WITH G PATCH DOMAIN-CONTAINING PROTEIN"/>
    <property type="match status" value="1"/>
</dbReference>
<feature type="region of interest" description="Disordered" evidence="13">
    <location>
        <begin position="493"/>
        <end position="515"/>
    </location>
</feature>
<accession>A0AAV2TT76</accession>
<evidence type="ECO:0000256" key="4">
    <source>
        <dbReference type="ARBA" id="ARBA00022723"/>
    </source>
</evidence>
<evidence type="ECO:0000256" key="1">
    <source>
        <dbReference type="ARBA" id="ARBA00004123"/>
    </source>
</evidence>
<dbReference type="Gene3D" id="2.30.30.1190">
    <property type="match status" value="1"/>
</dbReference>
<proteinExistence type="predicted"/>
<feature type="region of interest" description="Disordered" evidence="13">
    <location>
        <begin position="80"/>
        <end position="110"/>
    </location>
</feature>
<feature type="compositionally biased region" description="Basic and acidic residues" evidence="13">
    <location>
        <begin position="443"/>
        <end position="452"/>
    </location>
</feature>
<evidence type="ECO:0000256" key="11">
    <source>
        <dbReference type="PROSITE-ProRule" id="PRU00723"/>
    </source>
</evidence>
<feature type="zinc finger region" description="C3H1-type" evidence="11">
    <location>
        <begin position="168"/>
        <end position="196"/>
    </location>
</feature>
<evidence type="ECO:0000256" key="12">
    <source>
        <dbReference type="SAM" id="Coils"/>
    </source>
</evidence>